<dbReference type="Proteomes" id="UP000006038">
    <property type="component" value="Chromosome 6"/>
</dbReference>
<reference evidence="2" key="2">
    <citation type="submission" date="2013-04" db="UniProtKB">
        <authorList>
            <consortium name="EnsemblPlants"/>
        </authorList>
    </citation>
    <scope>IDENTIFICATION</scope>
</reference>
<feature type="transmembrane region" description="Helical" evidence="1">
    <location>
        <begin position="12"/>
        <end position="32"/>
    </location>
</feature>
<proteinExistence type="predicted"/>
<keyword evidence="1" id="KW-1133">Transmembrane helix</keyword>
<evidence type="ECO:0000313" key="2">
    <source>
        <dbReference type="EnsemblPlants" id="OB06G10300.1"/>
    </source>
</evidence>
<evidence type="ECO:0000313" key="3">
    <source>
        <dbReference type="Proteomes" id="UP000006038"/>
    </source>
</evidence>
<keyword evidence="3" id="KW-1185">Reference proteome</keyword>
<dbReference type="EnsemblPlants" id="OB06G10300.1">
    <property type="protein sequence ID" value="OB06G10300.1"/>
    <property type="gene ID" value="OB06G10300"/>
</dbReference>
<reference evidence="2" key="1">
    <citation type="journal article" date="2013" name="Nat. Commun.">
        <title>Whole-genome sequencing of Oryza brachyantha reveals mechanisms underlying Oryza genome evolution.</title>
        <authorList>
            <person name="Chen J."/>
            <person name="Huang Q."/>
            <person name="Gao D."/>
            <person name="Wang J."/>
            <person name="Lang Y."/>
            <person name="Liu T."/>
            <person name="Li B."/>
            <person name="Bai Z."/>
            <person name="Luis Goicoechea J."/>
            <person name="Liang C."/>
            <person name="Chen C."/>
            <person name="Zhang W."/>
            <person name="Sun S."/>
            <person name="Liao Y."/>
            <person name="Zhang X."/>
            <person name="Yang L."/>
            <person name="Song C."/>
            <person name="Wang M."/>
            <person name="Shi J."/>
            <person name="Liu G."/>
            <person name="Liu J."/>
            <person name="Zhou H."/>
            <person name="Zhou W."/>
            <person name="Yu Q."/>
            <person name="An N."/>
            <person name="Chen Y."/>
            <person name="Cai Q."/>
            <person name="Wang B."/>
            <person name="Liu B."/>
            <person name="Min J."/>
            <person name="Huang Y."/>
            <person name="Wu H."/>
            <person name="Li Z."/>
            <person name="Zhang Y."/>
            <person name="Yin Y."/>
            <person name="Song W."/>
            <person name="Jiang J."/>
            <person name="Jackson S.A."/>
            <person name="Wing R.A."/>
            <person name="Wang J."/>
            <person name="Chen M."/>
        </authorList>
    </citation>
    <scope>NUCLEOTIDE SEQUENCE [LARGE SCALE GENOMIC DNA]</scope>
    <source>
        <strain evidence="2">cv. IRGC 101232</strain>
    </source>
</reference>
<keyword evidence="1" id="KW-0472">Membrane</keyword>
<protein>
    <submittedName>
        <fullName evidence="2">Uncharacterized protein</fullName>
    </submittedName>
</protein>
<keyword evidence="1" id="KW-0812">Transmembrane</keyword>
<dbReference type="HOGENOM" id="CLU_2310425_0_0_1"/>
<evidence type="ECO:0000256" key="1">
    <source>
        <dbReference type="SAM" id="Phobius"/>
    </source>
</evidence>
<sequence length="100" mass="11537">MAGKHQLRRYHIAGGRYLISSFLSLMLSPAYLLSSFGHNHQYTLVGEFHYCSALLPLFLRHYPNFHSFVISFSVFWTQTLSVSSPYKTRLSFALKFISSL</sequence>
<dbReference type="AlphaFoldDB" id="J3MAI6"/>
<dbReference type="Gramene" id="OB06G10300.1">
    <property type="protein sequence ID" value="OB06G10300.1"/>
    <property type="gene ID" value="OB06G10300"/>
</dbReference>
<name>J3MAI6_ORYBR</name>
<accession>J3MAI6</accession>
<organism evidence="2">
    <name type="scientific">Oryza brachyantha</name>
    <name type="common">malo sina</name>
    <dbReference type="NCBI Taxonomy" id="4533"/>
    <lineage>
        <taxon>Eukaryota</taxon>
        <taxon>Viridiplantae</taxon>
        <taxon>Streptophyta</taxon>
        <taxon>Embryophyta</taxon>
        <taxon>Tracheophyta</taxon>
        <taxon>Spermatophyta</taxon>
        <taxon>Magnoliopsida</taxon>
        <taxon>Liliopsida</taxon>
        <taxon>Poales</taxon>
        <taxon>Poaceae</taxon>
        <taxon>BOP clade</taxon>
        <taxon>Oryzoideae</taxon>
        <taxon>Oryzeae</taxon>
        <taxon>Oryzinae</taxon>
        <taxon>Oryza</taxon>
    </lineage>
</organism>